<sequence>MFYEDPGATGPGLWFLAYLVGAFVITGLLFSDRRQWLVACSVLVIPGFVVEGFGVLSAMSQTVPCGACVMSH</sequence>
<keyword evidence="1" id="KW-1133">Transmembrane helix</keyword>
<keyword evidence="3" id="KW-1185">Reference proteome</keyword>
<keyword evidence="1" id="KW-0812">Transmembrane</keyword>
<feature type="transmembrane region" description="Helical" evidence="1">
    <location>
        <begin position="37"/>
        <end position="59"/>
    </location>
</feature>
<accession>A0A511XFD2</accession>
<gene>
    <name evidence="2" type="ORF">ANI02nite_35560</name>
</gene>
<reference evidence="2 3" key="1">
    <citation type="submission" date="2019-07" db="EMBL/GenBank/DDBJ databases">
        <title>Whole genome shotgun sequence of Acetobacter nitrogenifigens NBRC 105050.</title>
        <authorList>
            <person name="Hosoyama A."/>
            <person name="Uohara A."/>
            <person name="Ohji S."/>
            <person name="Ichikawa N."/>
        </authorList>
    </citation>
    <scope>NUCLEOTIDE SEQUENCE [LARGE SCALE GENOMIC DNA]</scope>
    <source>
        <strain evidence="2 3">NBRC 105050</strain>
    </source>
</reference>
<dbReference type="STRING" id="1120919.GCA_000429165_03530"/>
<protein>
    <submittedName>
        <fullName evidence="2">Uncharacterized protein</fullName>
    </submittedName>
</protein>
<dbReference type="Proteomes" id="UP000321635">
    <property type="component" value="Unassembled WGS sequence"/>
</dbReference>
<proteinExistence type="predicted"/>
<name>A0A511XFD2_9PROT</name>
<keyword evidence="1" id="KW-0472">Membrane</keyword>
<feature type="transmembrane region" description="Helical" evidence="1">
    <location>
        <begin position="12"/>
        <end position="30"/>
    </location>
</feature>
<evidence type="ECO:0000256" key="1">
    <source>
        <dbReference type="SAM" id="Phobius"/>
    </source>
</evidence>
<organism evidence="2 3">
    <name type="scientific">Acetobacter nitrogenifigens DSM 23921 = NBRC 105050</name>
    <dbReference type="NCBI Taxonomy" id="1120919"/>
    <lineage>
        <taxon>Bacteria</taxon>
        <taxon>Pseudomonadati</taxon>
        <taxon>Pseudomonadota</taxon>
        <taxon>Alphaproteobacteria</taxon>
        <taxon>Acetobacterales</taxon>
        <taxon>Acetobacteraceae</taxon>
        <taxon>Acetobacter</taxon>
    </lineage>
</organism>
<dbReference type="RefSeq" id="WP_026398970.1">
    <property type="nucleotide sequence ID" value="NZ_AUBI01000024.1"/>
</dbReference>
<dbReference type="AlphaFoldDB" id="A0A511XFD2"/>
<evidence type="ECO:0000313" key="3">
    <source>
        <dbReference type="Proteomes" id="UP000321635"/>
    </source>
</evidence>
<dbReference type="EMBL" id="BJYF01000058">
    <property type="protein sequence ID" value="GEN61672.1"/>
    <property type="molecule type" value="Genomic_DNA"/>
</dbReference>
<comment type="caution">
    <text evidence="2">The sequence shown here is derived from an EMBL/GenBank/DDBJ whole genome shotgun (WGS) entry which is preliminary data.</text>
</comment>
<evidence type="ECO:0000313" key="2">
    <source>
        <dbReference type="EMBL" id="GEN61672.1"/>
    </source>
</evidence>